<sequence>MKQELLQRIWKLEKLEGFNGFGTLVNSAIPAAVRWIAILAIVTLLDIIGVFRSFPALDAGLQIFIHVFMRMKQVRRLNLLRSNCVYLVLAVYKLFSKVRTNTI</sequence>
<reference evidence="2" key="2">
    <citation type="journal article" date="2020" name="Data Brief">
        <title>Transcriptome dataset of Babesia bovis life stages within vertebrate and invertebrate hosts.</title>
        <authorList>
            <person name="Ueti M.W."/>
            <person name="Johnson W.C."/>
            <person name="Kappmeyer L.S."/>
            <person name="Herndon D.R."/>
            <person name="Mousel M.R."/>
            <person name="Reif K.E."/>
            <person name="Taus N.S."/>
            <person name="Ifeonu O.O."/>
            <person name="Silva J.C."/>
            <person name="Suarez C.E."/>
            <person name="Brayton K.A."/>
        </authorList>
    </citation>
    <scope>NUCLEOTIDE SEQUENCE [LARGE SCALE GENOMIC DNA]</scope>
</reference>
<reference evidence="2" key="3">
    <citation type="journal article" date="2021" name="Int. J. Parasitol.">
        <title>Comparative analysis of gene expression between Babesia bovis blood stages and kinetes allowed by improved genome annotation.</title>
        <authorList>
            <person name="Ueti M.W."/>
            <person name="Johnson W.C."/>
            <person name="Kappmeyer L.S."/>
            <person name="Herndon D.R."/>
            <person name="Mousel M.R."/>
            <person name="Reif K.E."/>
            <person name="Taus N.S."/>
            <person name="Ifeonu O.O."/>
            <person name="Silva J.C."/>
            <person name="Suarez C.E."/>
            <person name="Brayton K.A."/>
        </authorList>
    </citation>
    <scope>NUCLEOTIDE SEQUENCE [LARGE SCALE GENOMIC DNA]</scope>
</reference>
<evidence type="ECO:0000313" key="2">
    <source>
        <dbReference type="Proteomes" id="UP000002173"/>
    </source>
</evidence>
<protein>
    <submittedName>
        <fullName evidence="1">Uncharacterized protein</fullName>
    </submittedName>
</protein>
<dbReference type="RefSeq" id="XP_001611952.1">
    <property type="nucleotide sequence ID" value="XM_001611902.1"/>
</dbReference>
<dbReference type="VEuPathDB" id="PiroplasmaDB:BBOV_III008240"/>
<comment type="caution">
    <text evidence="1">The sequence shown here is derived from an EMBL/GenBank/DDBJ whole genome shotgun (WGS) entry which is preliminary data.</text>
</comment>
<accession>A7APA0</accession>
<dbReference type="InParanoid" id="A7APA0"/>
<dbReference type="GeneID" id="5480204"/>
<keyword evidence="2" id="KW-1185">Reference proteome</keyword>
<dbReference type="Proteomes" id="UP000002173">
    <property type="component" value="Unassembled WGS sequence"/>
</dbReference>
<dbReference type="KEGG" id="bbo:BBOV_III008240"/>
<proteinExistence type="predicted"/>
<dbReference type="AlphaFoldDB" id="A7APA0"/>
<evidence type="ECO:0000313" key="1">
    <source>
        <dbReference type="EMBL" id="EDO08384.1"/>
    </source>
</evidence>
<dbReference type="EMBL" id="AAXT01000001">
    <property type="protein sequence ID" value="EDO08384.1"/>
    <property type="molecule type" value="Genomic_DNA"/>
</dbReference>
<gene>
    <name evidence="1" type="ORF">BBOV_III008240</name>
</gene>
<organism evidence="1 2">
    <name type="scientific">Babesia bovis</name>
    <dbReference type="NCBI Taxonomy" id="5865"/>
    <lineage>
        <taxon>Eukaryota</taxon>
        <taxon>Sar</taxon>
        <taxon>Alveolata</taxon>
        <taxon>Apicomplexa</taxon>
        <taxon>Aconoidasida</taxon>
        <taxon>Piroplasmida</taxon>
        <taxon>Babesiidae</taxon>
        <taxon>Babesia</taxon>
    </lineage>
</organism>
<name>A7APA0_BABBO</name>
<reference evidence="1 2" key="1">
    <citation type="journal article" date="2007" name="PLoS Pathog.">
        <title>Genome sequence of Babesia bovis and comparative analysis of apicomplexan hemoprotozoa.</title>
        <authorList>
            <person name="Brayton K.A."/>
            <person name="Lau A.O.T."/>
            <person name="Herndon D.R."/>
            <person name="Hannick L."/>
            <person name="Kappmeyer L.S."/>
            <person name="Berens S.J."/>
            <person name="Bidwell S.L."/>
            <person name="Brown W.C."/>
            <person name="Crabtree J."/>
            <person name="Fadrosh D."/>
            <person name="Feldblum T."/>
            <person name="Forberger H.A."/>
            <person name="Haas B.J."/>
            <person name="Howell J.M."/>
            <person name="Khouri H."/>
            <person name="Koo H."/>
            <person name="Mann D.J."/>
            <person name="Norimine J."/>
            <person name="Paulsen I.T."/>
            <person name="Radune D."/>
            <person name="Ren Q."/>
            <person name="Smith R.K. Jr."/>
            <person name="Suarez C.E."/>
            <person name="White O."/>
            <person name="Wortman J.R."/>
            <person name="Knowles D.P. Jr."/>
            <person name="McElwain T.F."/>
            <person name="Nene V.M."/>
        </authorList>
    </citation>
    <scope>NUCLEOTIDE SEQUENCE [LARGE SCALE GENOMIC DNA]</scope>
    <source>
        <strain evidence="1">T2Bo</strain>
    </source>
</reference>